<keyword evidence="2" id="KW-0560">Oxidoreductase</keyword>
<name>A0ABV7AT12_9GAMM</name>
<evidence type="ECO:0000313" key="3">
    <source>
        <dbReference type="Proteomes" id="UP001595457"/>
    </source>
</evidence>
<feature type="domain" description="ABM" evidence="1">
    <location>
        <begin position="5"/>
        <end position="93"/>
    </location>
</feature>
<dbReference type="PANTHER" id="PTHR33336:SF3">
    <property type="entry name" value="ABM DOMAIN-CONTAINING PROTEIN"/>
    <property type="match status" value="1"/>
</dbReference>
<dbReference type="RefSeq" id="WP_377814042.1">
    <property type="nucleotide sequence ID" value="NZ_JBHRSJ010000016.1"/>
</dbReference>
<evidence type="ECO:0000259" key="1">
    <source>
        <dbReference type="PROSITE" id="PS51725"/>
    </source>
</evidence>
<dbReference type="InterPro" id="IPR007138">
    <property type="entry name" value="ABM_dom"/>
</dbReference>
<dbReference type="InterPro" id="IPR011008">
    <property type="entry name" value="Dimeric_a/b-barrel"/>
</dbReference>
<dbReference type="PROSITE" id="PS51725">
    <property type="entry name" value="ABM"/>
    <property type="match status" value="1"/>
</dbReference>
<dbReference type="GO" id="GO:0004497">
    <property type="term" value="F:monooxygenase activity"/>
    <property type="evidence" value="ECO:0007669"/>
    <property type="project" value="UniProtKB-KW"/>
</dbReference>
<comment type="caution">
    <text evidence="2">The sequence shown here is derived from an EMBL/GenBank/DDBJ whole genome shotgun (WGS) entry which is preliminary data.</text>
</comment>
<reference evidence="3" key="1">
    <citation type="journal article" date="2019" name="Int. J. Syst. Evol. Microbiol.">
        <title>The Global Catalogue of Microorganisms (GCM) 10K type strain sequencing project: providing services to taxonomists for standard genome sequencing and annotation.</title>
        <authorList>
            <consortium name="The Broad Institute Genomics Platform"/>
            <consortium name="The Broad Institute Genome Sequencing Center for Infectious Disease"/>
            <person name="Wu L."/>
            <person name="Ma J."/>
        </authorList>
    </citation>
    <scope>NUCLEOTIDE SEQUENCE [LARGE SCALE GENOMIC DNA]</scope>
    <source>
        <strain evidence="3">KCTC 62195</strain>
    </source>
</reference>
<dbReference type="InterPro" id="IPR050744">
    <property type="entry name" value="AI-2_Isomerase_LsrG"/>
</dbReference>
<evidence type="ECO:0000313" key="2">
    <source>
        <dbReference type="EMBL" id="MFC2972406.1"/>
    </source>
</evidence>
<sequence length="98" mass="10972">MTKEIRVVAILQAKPGKAEAVREVLQACLAPSRAEQGCRFYTLHTEQGQEGRFVFIERWADRKALEEHQATAHFQALIAGVEGLLAEQQILILDEMPA</sequence>
<organism evidence="2 3">
    <name type="scientific">Azotobacter bryophylli</name>
    <dbReference type="NCBI Taxonomy" id="1986537"/>
    <lineage>
        <taxon>Bacteria</taxon>
        <taxon>Pseudomonadati</taxon>
        <taxon>Pseudomonadota</taxon>
        <taxon>Gammaproteobacteria</taxon>
        <taxon>Pseudomonadales</taxon>
        <taxon>Pseudomonadaceae</taxon>
        <taxon>Azotobacter</taxon>
    </lineage>
</organism>
<keyword evidence="2" id="KW-0503">Monooxygenase</keyword>
<protein>
    <submittedName>
        <fullName evidence="2">Quinol monooxygenase</fullName>
        <ecNumber evidence="2">1.-.-.-</ecNumber>
    </submittedName>
</protein>
<accession>A0ABV7AT12</accession>
<dbReference type="Pfam" id="PF03992">
    <property type="entry name" value="ABM"/>
    <property type="match status" value="1"/>
</dbReference>
<proteinExistence type="predicted"/>
<gene>
    <name evidence="2" type="ORF">ACFOJE_09325</name>
</gene>
<dbReference type="Gene3D" id="3.30.70.100">
    <property type="match status" value="1"/>
</dbReference>
<keyword evidence="3" id="KW-1185">Reference proteome</keyword>
<dbReference type="PANTHER" id="PTHR33336">
    <property type="entry name" value="QUINOL MONOOXYGENASE YGIN-RELATED"/>
    <property type="match status" value="1"/>
</dbReference>
<dbReference type="Proteomes" id="UP001595457">
    <property type="component" value="Unassembled WGS sequence"/>
</dbReference>
<dbReference type="SUPFAM" id="SSF54909">
    <property type="entry name" value="Dimeric alpha+beta barrel"/>
    <property type="match status" value="1"/>
</dbReference>
<dbReference type="EMBL" id="JBHRSJ010000016">
    <property type="protein sequence ID" value="MFC2972406.1"/>
    <property type="molecule type" value="Genomic_DNA"/>
</dbReference>
<dbReference type="EC" id="1.-.-.-" evidence="2"/>